<dbReference type="Pfam" id="PF16363">
    <property type="entry name" value="GDP_Man_Dehyd"/>
    <property type="match status" value="1"/>
</dbReference>
<evidence type="ECO:0000256" key="4">
    <source>
        <dbReference type="ARBA" id="ARBA00011990"/>
    </source>
</evidence>
<dbReference type="NCBIfam" id="TIGR01181">
    <property type="entry name" value="dTDP_gluc_dehyt"/>
    <property type="match status" value="1"/>
</dbReference>
<dbReference type="GO" id="GO:0008460">
    <property type="term" value="F:dTDP-glucose 4,6-dehydratase activity"/>
    <property type="evidence" value="ECO:0007669"/>
    <property type="project" value="UniProtKB-EC"/>
</dbReference>
<comment type="cofactor">
    <cofactor evidence="2 7">
        <name>NAD(+)</name>
        <dbReference type="ChEBI" id="CHEBI:57540"/>
    </cofactor>
</comment>
<evidence type="ECO:0000256" key="3">
    <source>
        <dbReference type="ARBA" id="ARBA00008178"/>
    </source>
</evidence>
<organism evidence="9">
    <name type="scientific">Uncultured Desulfatiglans sp</name>
    <dbReference type="NCBI Taxonomy" id="1748965"/>
    <lineage>
        <taxon>Bacteria</taxon>
        <taxon>Pseudomonadati</taxon>
        <taxon>Thermodesulfobacteriota</taxon>
        <taxon>Desulfobacteria</taxon>
        <taxon>Desulfatiglandales</taxon>
        <taxon>Desulfatiglandaceae</taxon>
        <taxon>Desulfatiglans</taxon>
        <taxon>environmental samples</taxon>
    </lineage>
</organism>
<evidence type="ECO:0000313" key="9">
    <source>
        <dbReference type="EMBL" id="VBB43736.1"/>
    </source>
</evidence>
<keyword evidence="6 7" id="KW-0456">Lyase</keyword>
<evidence type="ECO:0000256" key="5">
    <source>
        <dbReference type="ARBA" id="ARBA00023027"/>
    </source>
</evidence>
<name>A0A653A6N1_UNCDX</name>
<evidence type="ECO:0000256" key="6">
    <source>
        <dbReference type="ARBA" id="ARBA00023239"/>
    </source>
</evidence>
<dbReference type="InterPro" id="IPR036291">
    <property type="entry name" value="NAD(P)-bd_dom_sf"/>
</dbReference>
<evidence type="ECO:0000256" key="7">
    <source>
        <dbReference type="RuleBase" id="RU004473"/>
    </source>
</evidence>
<reference evidence="9" key="1">
    <citation type="submission" date="2018-07" db="EMBL/GenBank/DDBJ databases">
        <authorList>
            <consortium name="Genoscope - CEA"/>
            <person name="William W."/>
        </authorList>
    </citation>
    <scope>NUCLEOTIDE SEQUENCE</scope>
    <source>
        <strain evidence="9">IK1</strain>
    </source>
</reference>
<dbReference type="AlphaFoldDB" id="A0A653A6N1"/>
<dbReference type="PANTHER" id="PTHR43000">
    <property type="entry name" value="DTDP-D-GLUCOSE 4,6-DEHYDRATASE-RELATED"/>
    <property type="match status" value="1"/>
</dbReference>
<dbReference type="SUPFAM" id="SSF51735">
    <property type="entry name" value="NAD(P)-binding Rossmann-fold domains"/>
    <property type="match status" value="1"/>
</dbReference>
<dbReference type="EC" id="4.2.1.46" evidence="4 7"/>
<gene>
    <name evidence="9" type="primary">rffG</name>
    <name evidence="9" type="ORF">TRIP_B310043</name>
</gene>
<dbReference type="GO" id="GO:0009225">
    <property type="term" value="P:nucleotide-sugar metabolic process"/>
    <property type="evidence" value="ECO:0007669"/>
    <property type="project" value="InterPro"/>
</dbReference>
<protein>
    <recommendedName>
        <fullName evidence="4 7">dTDP-glucose 4,6-dehydratase</fullName>
        <ecNumber evidence="4 7">4.2.1.46</ecNumber>
    </recommendedName>
</protein>
<evidence type="ECO:0000259" key="8">
    <source>
        <dbReference type="Pfam" id="PF16363"/>
    </source>
</evidence>
<dbReference type="InterPro" id="IPR016040">
    <property type="entry name" value="NAD(P)-bd_dom"/>
</dbReference>
<comment type="similarity">
    <text evidence="3 7">Belongs to the NAD(P)-dependent epimerase/dehydratase family. dTDP-glucose dehydratase subfamily.</text>
</comment>
<evidence type="ECO:0000256" key="2">
    <source>
        <dbReference type="ARBA" id="ARBA00001911"/>
    </source>
</evidence>
<feature type="domain" description="NAD(P)-binding" evidence="8">
    <location>
        <begin position="5"/>
        <end position="321"/>
    </location>
</feature>
<dbReference type="Gene3D" id="3.40.50.720">
    <property type="entry name" value="NAD(P)-binding Rossmann-like Domain"/>
    <property type="match status" value="1"/>
</dbReference>
<comment type="catalytic activity">
    <reaction evidence="1 7">
        <text>dTDP-alpha-D-glucose = dTDP-4-dehydro-6-deoxy-alpha-D-glucose + H2O</text>
        <dbReference type="Rhea" id="RHEA:17221"/>
        <dbReference type="ChEBI" id="CHEBI:15377"/>
        <dbReference type="ChEBI" id="CHEBI:57477"/>
        <dbReference type="ChEBI" id="CHEBI:57649"/>
        <dbReference type="EC" id="4.2.1.46"/>
    </reaction>
</comment>
<dbReference type="CDD" id="cd05246">
    <property type="entry name" value="dTDP_GD_SDR_e"/>
    <property type="match status" value="1"/>
</dbReference>
<sequence>MRNMLVTGGCGFIGSNFVRYLLEESDFTGRIVNVDKLTYAGNPENLAGLEERFPGRYVFEQGDICDGPFIESVFSDHGIDCVCHFAAESHVDRSIVAPDAFIRTNIVGTFTLLEQARAHSGQVRLFHHISTDEVYGSLGREGAFTESTPYCPSSPYSASKASSDHLVRAYHTTYGLPVTLSNCSNNYGPYQFPEKLIPLMVLNACEGRLLPIYGDGRQVRDWLYVRDHCRAIWAIMKEGRRGATYNIGGNQEMENLALVERICDILEEERPQGNGVPYRSLIRFVKDRPGHDLRYAMDFTRLRTELGWGPEESLDTGLRKTVRWYLEHSNWIHCVRSGEYRRWVSAQYG</sequence>
<dbReference type="InterPro" id="IPR005888">
    <property type="entry name" value="dTDP_Gluc_deHydtase"/>
</dbReference>
<proteinExistence type="inferred from homology"/>
<dbReference type="EMBL" id="UPXX01000025">
    <property type="protein sequence ID" value="VBB43736.1"/>
    <property type="molecule type" value="Genomic_DNA"/>
</dbReference>
<dbReference type="Gene3D" id="3.90.25.10">
    <property type="entry name" value="UDP-galactose 4-epimerase, domain 1"/>
    <property type="match status" value="1"/>
</dbReference>
<keyword evidence="5" id="KW-0520">NAD</keyword>
<evidence type="ECO:0000256" key="1">
    <source>
        <dbReference type="ARBA" id="ARBA00001539"/>
    </source>
</evidence>
<accession>A0A653A6N1</accession>